<reference evidence="2 3" key="1">
    <citation type="submission" date="2019-02" db="EMBL/GenBank/DDBJ databases">
        <title>Deep-cultivation of Planctomycetes and their phenomic and genomic characterization uncovers novel biology.</title>
        <authorList>
            <person name="Wiegand S."/>
            <person name="Jogler M."/>
            <person name="Boedeker C."/>
            <person name="Pinto D."/>
            <person name="Vollmers J."/>
            <person name="Rivas-Marin E."/>
            <person name="Kohn T."/>
            <person name="Peeters S.H."/>
            <person name="Heuer A."/>
            <person name="Rast P."/>
            <person name="Oberbeckmann S."/>
            <person name="Bunk B."/>
            <person name="Jeske O."/>
            <person name="Meyerdierks A."/>
            <person name="Storesund J.E."/>
            <person name="Kallscheuer N."/>
            <person name="Luecker S."/>
            <person name="Lage O.M."/>
            <person name="Pohl T."/>
            <person name="Merkel B.J."/>
            <person name="Hornburger P."/>
            <person name="Mueller R.-W."/>
            <person name="Bruemmer F."/>
            <person name="Labrenz M."/>
            <person name="Spormann A.M."/>
            <person name="Op den Camp H."/>
            <person name="Overmann J."/>
            <person name="Amann R."/>
            <person name="Jetten M.S.M."/>
            <person name="Mascher T."/>
            <person name="Medema M.H."/>
            <person name="Devos D.P."/>
            <person name="Kaster A.-K."/>
            <person name="Ovreas L."/>
            <person name="Rohde M."/>
            <person name="Galperin M.Y."/>
            <person name="Jogler C."/>
        </authorList>
    </citation>
    <scope>NUCLEOTIDE SEQUENCE [LARGE SCALE GENOMIC DNA]</scope>
    <source>
        <strain evidence="2 3">ETA_A8</strain>
    </source>
</reference>
<gene>
    <name evidence="2" type="ORF">ETAA8_16220</name>
</gene>
<accession>A0A517Y8S6</accession>
<keyword evidence="3" id="KW-1185">Reference proteome</keyword>
<dbReference type="RefSeq" id="WP_145087221.1">
    <property type="nucleotide sequence ID" value="NZ_CP036274.1"/>
</dbReference>
<dbReference type="Proteomes" id="UP000315017">
    <property type="component" value="Chromosome"/>
</dbReference>
<evidence type="ECO:0000256" key="1">
    <source>
        <dbReference type="SAM" id="SignalP"/>
    </source>
</evidence>
<dbReference type="InterPro" id="IPR006311">
    <property type="entry name" value="TAT_signal"/>
</dbReference>
<dbReference type="EMBL" id="CP036274">
    <property type="protein sequence ID" value="QDU26542.1"/>
    <property type="molecule type" value="Genomic_DNA"/>
</dbReference>
<feature type="signal peptide" evidence="1">
    <location>
        <begin position="1"/>
        <end position="28"/>
    </location>
</feature>
<evidence type="ECO:0008006" key="4">
    <source>
        <dbReference type="Google" id="ProtNLM"/>
    </source>
</evidence>
<sequence precursor="true">MKRNPISRRTLLKSASAVLALPSLEVMASDASKGDAAVPPPRFAFFYVPFGVNTTTWFPVATGAEHDFSPALEPLRQFKSDLTILGGLHHHRPGITGHLTMDSHLTGTNPTRGFNTQSFDQLLADRIGKKSYLKSMVLSTAGGTGSPGESKTLSFNKAGAPLAADKSPRAVFNKLFPPADQADRDALRKRLLRRTSILDALRDETRAFMRPLGQPDRDKMNEYLTSVREVEHTIQIREEQLRRGPPAGDAAALALQASPSNNMEERRAYIRCMFDLIYLGFVADTTRVASYALTDEKQGGFTDWSDLCGRGGPTDWHQIVHRHAEPEMSATRQTQIDRWLVEQFAYLVGRLKSTSEGEGTLLDRCMLLYGSGNSRTHLHRNLPLVLAGGNAFHLKHGQYLTYVVKNRLEAAVVVSEEVKKSSYALLEEGSAPFANLFVTMARQAGIDIPGFADSTGVITDLLA</sequence>
<dbReference type="InterPro" id="IPR011447">
    <property type="entry name" value="DUF1552"/>
</dbReference>
<organism evidence="2 3">
    <name type="scientific">Anatilimnocola aggregata</name>
    <dbReference type="NCBI Taxonomy" id="2528021"/>
    <lineage>
        <taxon>Bacteria</taxon>
        <taxon>Pseudomonadati</taxon>
        <taxon>Planctomycetota</taxon>
        <taxon>Planctomycetia</taxon>
        <taxon>Pirellulales</taxon>
        <taxon>Pirellulaceae</taxon>
        <taxon>Anatilimnocola</taxon>
    </lineage>
</organism>
<dbReference type="KEGG" id="aagg:ETAA8_16220"/>
<dbReference type="PROSITE" id="PS51318">
    <property type="entry name" value="TAT"/>
    <property type="match status" value="1"/>
</dbReference>
<feature type="chain" id="PRO_5022223754" description="DUF1552 domain-containing protein" evidence="1">
    <location>
        <begin position="29"/>
        <end position="463"/>
    </location>
</feature>
<evidence type="ECO:0000313" key="3">
    <source>
        <dbReference type="Proteomes" id="UP000315017"/>
    </source>
</evidence>
<evidence type="ECO:0000313" key="2">
    <source>
        <dbReference type="EMBL" id="QDU26542.1"/>
    </source>
</evidence>
<dbReference type="OrthoDB" id="9146593at2"/>
<dbReference type="Pfam" id="PF07586">
    <property type="entry name" value="HXXSHH"/>
    <property type="match status" value="1"/>
</dbReference>
<protein>
    <recommendedName>
        <fullName evidence="4">DUF1552 domain-containing protein</fullName>
    </recommendedName>
</protein>
<keyword evidence="1" id="KW-0732">Signal</keyword>
<proteinExistence type="predicted"/>
<dbReference type="AlphaFoldDB" id="A0A517Y8S6"/>
<name>A0A517Y8S6_9BACT</name>